<dbReference type="EMBL" id="SGXG01000001">
    <property type="protein sequence ID" value="RZS96878.1"/>
    <property type="molecule type" value="Genomic_DNA"/>
</dbReference>
<evidence type="ECO:0000313" key="3">
    <source>
        <dbReference type="Proteomes" id="UP000292209"/>
    </source>
</evidence>
<dbReference type="Proteomes" id="UP000292209">
    <property type="component" value="Unassembled WGS sequence"/>
</dbReference>
<organism evidence="2 3">
    <name type="scientific">Cecembia calidifontis</name>
    <dbReference type="NCBI Taxonomy" id="1187080"/>
    <lineage>
        <taxon>Bacteria</taxon>
        <taxon>Pseudomonadati</taxon>
        <taxon>Bacteroidota</taxon>
        <taxon>Cytophagia</taxon>
        <taxon>Cytophagales</taxon>
        <taxon>Cyclobacteriaceae</taxon>
        <taxon>Cecembia</taxon>
    </lineage>
</organism>
<reference evidence="2 3" key="1">
    <citation type="submission" date="2019-02" db="EMBL/GenBank/DDBJ databases">
        <title>Genomic Encyclopedia of Archaeal and Bacterial Type Strains, Phase II (KMG-II): from individual species to whole genera.</title>
        <authorList>
            <person name="Goeker M."/>
        </authorList>
    </citation>
    <scope>NUCLEOTIDE SEQUENCE [LARGE SCALE GENOMIC DNA]</scope>
    <source>
        <strain evidence="2 3">DSM 21411</strain>
    </source>
</reference>
<protein>
    <recommendedName>
        <fullName evidence="1">DUF5723 domain-containing protein</fullName>
    </recommendedName>
</protein>
<gene>
    <name evidence="2" type="ORF">BC751_2473</name>
</gene>
<dbReference type="InterPro" id="IPR043781">
    <property type="entry name" value="DUF5723"/>
</dbReference>
<evidence type="ECO:0000259" key="1">
    <source>
        <dbReference type="Pfam" id="PF18990"/>
    </source>
</evidence>
<accession>A0A4Q7PB42</accession>
<dbReference type="AlphaFoldDB" id="A0A4Q7PB42"/>
<feature type="domain" description="DUF5723" evidence="1">
    <location>
        <begin position="6"/>
        <end position="347"/>
    </location>
</feature>
<proteinExistence type="predicted"/>
<dbReference type="OrthoDB" id="9805336at2"/>
<name>A0A4Q7PB42_9BACT</name>
<evidence type="ECO:0000313" key="2">
    <source>
        <dbReference type="EMBL" id="RZS96878.1"/>
    </source>
</evidence>
<dbReference type="Pfam" id="PF18990">
    <property type="entry name" value="DUF5723"/>
    <property type="match status" value="1"/>
</dbReference>
<comment type="caution">
    <text evidence="2">The sequence shown here is derived from an EMBL/GenBank/DDBJ whole genome shotgun (WGS) entry which is preliminary data.</text>
</comment>
<keyword evidence="3" id="KW-1185">Reference proteome</keyword>
<sequence length="375" mass="42186">MIKKLKIINSNKAGKPISFRSEAEILGPSVGIRSEKWAFGINTKSIANGNMIDIDADLSEAFSDFEVQSNNNIFSINSPYNQRVYLGNWSEIGLMLGREIFSNENQRLSLGTNFRIIFPQNYINLGVDNIRGTLIQENLNFSLTNAGGRVNLVYSSESISNNNFNFSFEGFQFKDPSGLGLDIGANYQLLAKEGTKLNAGLAFRGLGSMSYPQGNINNNSYSFNIPQGQFYRLDELRGSLEEIERRIQESNFFQRETPPSSFETILPTQLVVYGEWMFNQKFYISVNSHQRMGNNRSNTQITSQNLIIITPRILLGKFEMYSPWAHFEVSGLSGGLGFRFGGFFIGSNSVITGLLSQGKMIDFHTGLSWSFEKRQ</sequence>
<dbReference type="RefSeq" id="WP_130275736.1">
    <property type="nucleotide sequence ID" value="NZ_SGXG01000001.1"/>
</dbReference>